<dbReference type="AlphaFoldDB" id="K2JU86"/>
<keyword evidence="3" id="KW-1185">Reference proteome</keyword>
<evidence type="ECO:0000313" key="3">
    <source>
        <dbReference type="Proteomes" id="UP000006746"/>
    </source>
</evidence>
<dbReference type="EMBL" id="AMRL01000034">
    <property type="protein sequence ID" value="EKE68725.1"/>
    <property type="molecule type" value="Genomic_DNA"/>
</dbReference>
<dbReference type="STRING" id="1207063.P24_17327"/>
<proteinExistence type="predicted"/>
<dbReference type="Proteomes" id="UP000006746">
    <property type="component" value="Unassembled WGS sequence"/>
</dbReference>
<reference evidence="2 3" key="1">
    <citation type="journal article" date="2012" name="J. Bacteriol.">
        <title>Genome Sequence of Oceanibaculum indicum Type Strain P24.</title>
        <authorList>
            <person name="Lai Q."/>
            <person name="Shao Z."/>
        </authorList>
    </citation>
    <scope>NUCLEOTIDE SEQUENCE [LARGE SCALE GENOMIC DNA]</scope>
    <source>
        <strain evidence="2 3">P24</strain>
    </source>
</reference>
<protein>
    <submittedName>
        <fullName evidence="2">Uncharacterized protein</fullName>
    </submittedName>
</protein>
<dbReference type="RefSeq" id="WP_008946067.1">
    <property type="nucleotide sequence ID" value="NZ_AMRL01000034.1"/>
</dbReference>
<feature type="compositionally biased region" description="Pro residues" evidence="1">
    <location>
        <begin position="94"/>
        <end position="105"/>
    </location>
</feature>
<feature type="region of interest" description="Disordered" evidence="1">
    <location>
        <begin position="58"/>
        <end position="113"/>
    </location>
</feature>
<comment type="caution">
    <text evidence="2">The sequence shown here is derived from an EMBL/GenBank/DDBJ whole genome shotgun (WGS) entry which is preliminary data.</text>
</comment>
<gene>
    <name evidence="2" type="ORF">P24_17327</name>
</gene>
<evidence type="ECO:0000313" key="2">
    <source>
        <dbReference type="EMBL" id="EKE68725.1"/>
    </source>
</evidence>
<accession>K2JU86</accession>
<evidence type="ECO:0000256" key="1">
    <source>
        <dbReference type="SAM" id="MobiDB-lite"/>
    </source>
</evidence>
<name>K2JU86_9PROT</name>
<organism evidence="2 3">
    <name type="scientific">Oceanibaculum indicum P24</name>
    <dbReference type="NCBI Taxonomy" id="1207063"/>
    <lineage>
        <taxon>Bacteria</taxon>
        <taxon>Pseudomonadati</taxon>
        <taxon>Pseudomonadota</taxon>
        <taxon>Alphaproteobacteria</taxon>
        <taxon>Rhodospirillales</taxon>
        <taxon>Oceanibaculaceae</taxon>
        <taxon>Oceanibaculum</taxon>
    </lineage>
</organism>
<sequence>MGTGIYAQYGIEPRRKVVAGKTLHTLRITDPWKEVSEEISNAVHMPPEQATQKFEAMGWSRKGKRWRAPAPPKPAAVTAPPRQEKEKITMPRPEAAPPRPTPPPAAHNATADSPTPKLVRQVMALLEAHFDEETGIWRNGYSDARIARETEASVEMVAGTRRAAFGEERDIAELQAMKTEVGVLRGMVEDLESRIARALNPAGKR</sequence>